<organism evidence="3 4">
    <name type="scientific">Crepidotus variabilis</name>
    <dbReference type="NCBI Taxonomy" id="179855"/>
    <lineage>
        <taxon>Eukaryota</taxon>
        <taxon>Fungi</taxon>
        <taxon>Dikarya</taxon>
        <taxon>Basidiomycota</taxon>
        <taxon>Agaricomycotina</taxon>
        <taxon>Agaricomycetes</taxon>
        <taxon>Agaricomycetidae</taxon>
        <taxon>Agaricales</taxon>
        <taxon>Agaricineae</taxon>
        <taxon>Crepidotaceae</taxon>
        <taxon>Crepidotus</taxon>
    </lineage>
</organism>
<dbReference type="Proteomes" id="UP000807306">
    <property type="component" value="Unassembled WGS sequence"/>
</dbReference>
<dbReference type="Pfam" id="PF18758">
    <property type="entry name" value="KDZ"/>
    <property type="match status" value="1"/>
</dbReference>
<dbReference type="PANTHER" id="PTHR33096:SF1">
    <property type="entry name" value="CXC1-LIKE CYSTEINE CLUSTER ASSOCIATED WITH KDZ TRANSPOSASES DOMAIN-CONTAINING PROTEIN"/>
    <property type="match status" value="1"/>
</dbReference>
<dbReference type="InterPro" id="IPR040521">
    <property type="entry name" value="KDZ"/>
</dbReference>
<dbReference type="AlphaFoldDB" id="A0A9P6E119"/>
<feature type="domain" description="CxC2-like cysteine cluster KDZ transposase-associated" evidence="2">
    <location>
        <begin position="32"/>
        <end position="140"/>
    </location>
</feature>
<dbReference type="PANTHER" id="PTHR33096">
    <property type="entry name" value="CXC2 DOMAIN-CONTAINING PROTEIN"/>
    <property type="match status" value="1"/>
</dbReference>
<sequence>MWCQKCVVKEHRKHHFHRIQKWNGTFFEKVSLKDLGLRRQLGHKFGETCLRPEPCFNDEFWVLDISGLHNLAIDFCGCGRGDQRHIVQLLRASLWPSTVTQPQSAATFRLLDFYEILAYESKVSIFEVYQTLVRLTNNTGLNLPNDRYHPFVRMVHEWLHLHMLVRAGRGHEEGGVAATKEGDLAVLCPPCPHPGINMDPDWKRTPADRWYRHAKFVSIDANFRLKRKTVSSHRVDPGLGKGWAYFVEETKYKTFLNLHQNEREPKSNCSRHDAVNLSSAKPNRGHAASGVGKIMCARHEMNLPNSVGDLQYGERYCNMDYMFYQSLNTSGKVQAYVVSYDIACQWSKKLQSRMTAMDEDFFLFKEGMTTKYLVPKFHLPAHVMACRSQYLFNYTQGVGRTDGEGIERGWNEINPLATSTREMGPGTRRDIIDAHFGDHNWRKTTSLGKIIQERMFVAGLDMAEHVIDFNHLNATLPQVKVQEWTKEIEEWEMDSKKPNPFAELADGPTQATIRRELAEAETDDILAGKDFALDDNVSPAKLIATGIDLEAEQRSVKVEASKVWDHSRDRQMSKLQFNINTLHRKIDGWTKHQQLYCPGTERLRTNSINESNRLVPLQPYDFPLWLPSQIQEQLPVSDRLRRIEFRLREGQAHDSLNELRRQLQVRFQLISFKDKNSRGQGSNAQARNMIEKVQRRIDNAVATYKAAFAALVSLSMLLQEHGWKEKLKELRPGDVRAISQGDVGESEGGRTLSWIWKTDSVPVSALNGEDDGAYQMQQTKVEWSKVRARAKRFTEEVDLIANEMMRTVRYFASMALKWKNRGSFKGSSNSNEPLFEASLAYAEKTSAMFQALGSRCIEEWKDLPAHINRMEQIIANPDIALPGEFDKSSASKARAKAQRREARRQPSMEEIDE</sequence>
<evidence type="ECO:0000313" key="4">
    <source>
        <dbReference type="Proteomes" id="UP000807306"/>
    </source>
</evidence>
<comment type="caution">
    <text evidence="3">The sequence shown here is derived from an EMBL/GenBank/DDBJ whole genome shotgun (WGS) entry which is preliminary data.</text>
</comment>
<gene>
    <name evidence="3" type="ORF">CPB83DRAFT_823564</name>
</gene>
<dbReference type="EMBL" id="MU158077">
    <property type="protein sequence ID" value="KAF9521407.1"/>
    <property type="molecule type" value="Genomic_DNA"/>
</dbReference>
<dbReference type="OrthoDB" id="3261436at2759"/>
<feature type="compositionally biased region" description="Basic and acidic residues" evidence="1">
    <location>
        <begin position="263"/>
        <end position="274"/>
    </location>
</feature>
<feature type="region of interest" description="Disordered" evidence="1">
    <location>
        <begin position="881"/>
        <end position="913"/>
    </location>
</feature>
<accession>A0A9P6E119</accession>
<evidence type="ECO:0000259" key="2">
    <source>
        <dbReference type="Pfam" id="PF18803"/>
    </source>
</evidence>
<keyword evidence="4" id="KW-1185">Reference proteome</keyword>
<name>A0A9P6E119_9AGAR</name>
<feature type="compositionally biased region" description="Basic and acidic residues" evidence="1">
    <location>
        <begin position="898"/>
        <end position="907"/>
    </location>
</feature>
<evidence type="ECO:0000256" key="1">
    <source>
        <dbReference type="SAM" id="MobiDB-lite"/>
    </source>
</evidence>
<reference evidence="3" key="1">
    <citation type="submission" date="2020-11" db="EMBL/GenBank/DDBJ databases">
        <authorList>
            <consortium name="DOE Joint Genome Institute"/>
            <person name="Ahrendt S."/>
            <person name="Riley R."/>
            <person name="Andreopoulos W."/>
            <person name="Labutti K."/>
            <person name="Pangilinan J."/>
            <person name="Ruiz-Duenas F.J."/>
            <person name="Barrasa J.M."/>
            <person name="Sanchez-Garcia M."/>
            <person name="Camarero S."/>
            <person name="Miyauchi S."/>
            <person name="Serrano A."/>
            <person name="Linde D."/>
            <person name="Babiker R."/>
            <person name="Drula E."/>
            <person name="Ayuso-Fernandez I."/>
            <person name="Pacheco R."/>
            <person name="Padilla G."/>
            <person name="Ferreira P."/>
            <person name="Barriuso J."/>
            <person name="Kellner H."/>
            <person name="Castanera R."/>
            <person name="Alfaro M."/>
            <person name="Ramirez L."/>
            <person name="Pisabarro A.G."/>
            <person name="Kuo A."/>
            <person name="Tritt A."/>
            <person name="Lipzen A."/>
            <person name="He G."/>
            <person name="Yan M."/>
            <person name="Ng V."/>
            <person name="Cullen D."/>
            <person name="Martin F."/>
            <person name="Rosso M.-N."/>
            <person name="Henrissat B."/>
            <person name="Hibbett D."/>
            <person name="Martinez A.T."/>
            <person name="Grigoriev I.V."/>
        </authorList>
    </citation>
    <scope>NUCLEOTIDE SEQUENCE</scope>
    <source>
        <strain evidence="3">CBS 506.95</strain>
    </source>
</reference>
<feature type="region of interest" description="Disordered" evidence="1">
    <location>
        <begin position="263"/>
        <end position="286"/>
    </location>
</feature>
<dbReference type="InterPro" id="IPR041457">
    <property type="entry name" value="CxC2_KDZ-assoc"/>
</dbReference>
<proteinExistence type="predicted"/>
<dbReference type="Pfam" id="PF18803">
    <property type="entry name" value="CxC2"/>
    <property type="match status" value="1"/>
</dbReference>
<evidence type="ECO:0000313" key="3">
    <source>
        <dbReference type="EMBL" id="KAF9521407.1"/>
    </source>
</evidence>
<protein>
    <recommendedName>
        <fullName evidence="2">CxC2-like cysteine cluster KDZ transposase-associated domain-containing protein</fullName>
    </recommendedName>
</protein>